<name>A0A2I1RF07_FAUOS</name>
<protein>
    <submittedName>
        <fullName evidence="2">Uncharacterized protein</fullName>
    </submittedName>
</protein>
<evidence type="ECO:0000313" key="2">
    <source>
        <dbReference type="EMBL" id="PKZ67710.1"/>
    </source>
</evidence>
<dbReference type="EMBL" id="PKJS01000028">
    <property type="protein sequence ID" value="PKZ67710.1"/>
    <property type="molecule type" value="Genomic_DNA"/>
</dbReference>
<proteinExistence type="predicted"/>
<keyword evidence="1" id="KW-0472">Membrane</keyword>
<evidence type="ECO:0000256" key="1">
    <source>
        <dbReference type="SAM" id="Phobius"/>
    </source>
</evidence>
<feature type="transmembrane region" description="Helical" evidence="1">
    <location>
        <begin position="51"/>
        <end position="70"/>
    </location>
</feature>
<reference evidence="2 3" key="1">
    <citation type="submission" date="2017-12" db="EMBL/GenBank/DDBJ databases">
        <title>Phylogenetic diversity of female urinary microbiome.</title>
        <authorList>
            <person name="Thomas-White K."/>
            <person name="Wolfe A.J."/>
        </authorList>
    </citation>
    <scope>NUCLEOTIDE SEQUENCE [LARGE SCALE GENOMIC DNA]</scope>
    <source>
        <strain evidence="2 3">UMB0416</strain>
    </source>
</reference>
<keyword evidence="1" id="KW-0812">Transmembrane</keyword>
<dbReference type="AlphaFoldDB" id="A0A2I1RF07"/>
<feature type="transmembrane region" description="Helical" evidence="1">
    <location>
        <begin position="110"/>
        <end position="129"/>
    </location>
</feature>
<feature type="transmembrane region" description="Helical" evidence="1">
    <location>
        <begin position="76"/>
        <end position="98"/>
    </location>
</feature>
<accession>A0A2I1RF07</accession>
<evidence type="ECO:0000313" key="3">
    <source>
        <dbReference type="Proteomes" id="UP000234914"/>
    </source>
</evidence>
<feature type="transmembrane region" description="Helical" evidence="1">
    <location>
        <begin position="20"/>
        <end position="39"/>
    </location>
</feature>
<organism evidence="2 3">
    <name type="scientific">Faucicola osloensis</name>
    <name type="common">Moraxella osloensis</name>
    <dbReference type="NCBI Taxonomy" id="34062"/>
    <lineage>
        <taxon>Bacteria</taxon>
        <taxon>Pseudomonadati</taxon>
        <taxon>Pseudomonadota</taxon>
        <taxon>Gammaproteobacteria</taxon>
        <taxon>Moraxellales</taxon>
        <taxon>Moraxellaceae</taxon>
        <taxon>Faucicola</taxon>
    </lineage>
</organism>
<keyword evidence="1" id="KW-1133">Transmembrane helix</keyword>
<sequence>MLIEQPNRKYWTYTSLKWLVWFNIFTTILHYVDNILFFAHYPEPTWLNPTLVDAFWFVMTPFALLALWLIKHQRLYWGVVSMVVYCLMSLLVLGHYLIPSEHISLKIHAFIWLEALAAIGLLVYVMGYVQMTKPFTLKNGA</sequence>
<gene>
    <name evidence="2" type="ORF">CYJ96_12340</name>
</gene>
<dbReference type="RefSeq" id="WP_101965255.1">
    <property type="nucleotide sequence ID" value="NZ_PKJS01000028.1"/>
</dbReference>
<comment type="caution">
    <text evidence="2">The sequence shown here is derived from an EMBL/GenBank/DDBJ whole genome shotgun (WGS) entry which is preliminary data.</text>
</comment>
<dbReference type="Proteomes" id="UP000234914">
    <property type="component" value="Unassembled WGS sequence"/>
</dbReference>